<evidence type="ECO:0000256" key="9">
    <source>
        <dbReference type="ARBA" id="ARBA00038963"/>
    </source>
</evidence>
<evidence type="ECO:0000256" key="6">
    <source>
        <dbReference type="ARBA" id="ARBA00023002"/>
    </source>
</evidence>
<evidence type="ECO:0000256" key="1">
    <source>
        <dbReference type="ARBA" id="ARBA00010371"/>
    </source>
</evidence>
<evidence type="ECO:0000256" key="10">
    <source>
        <dbReference type="ARBA" id="ARBA00048843"/>
    </source>
</evidence>
<reference evidence="12 13" key="1">
    <citation type="submission" date="2023-04" db="EMBL/GenBank/DDBJ databases">
        <title>Forest soil microbial communities from Buena Vista Peninsula, Colon Province, Panama.</title>
        <authorList>
            <person name="Bouskill N."/>
        </authorList>
    </citation>
    <scope>NUCLEOTIDE SEQUENCE [LARGE SCALE GENOMIC DNA]</scope>
    <source>
        <strain evidence="12 13">CFH S0262</strain>
    </source>
</reference>
<keyword evidence="13" id="KW-1185">Reference proteome</keyword>
<dbReference type="InterPro" id="IPR011032">
    <property type="entry name" value="GroES-like_sf"/>
</dbReference>
<dbReference type="PANTHER" id="PTHR43981:SF2">
    <property type="entry name" value="ENOYL-[ACYL-CARRIER-PROTEIN] REDUCTASE, MITOCHONDRIAL"/>
    <property type="match status" value="1"/>
</dbReference>
<dbReference type="Pfam" id="PF00107">
    <property type="entry name" value="ADH_zinc_N"/>
    <property type="match status" value="1"/>
</dbReference>
<dbReference type="SUPFAM" id="SSF50129">
    <property type="entry name" value="GroES-like"/>
    <property type="match status" value="1"/>
</dbReference>
<dbReference type="Gene3D" id="3.40.50.720">
    <property type="entry name" value="NAD(P)-binding Rossmann-like Domain"/>
    <property type="match status" value="1"/>
</dbReference>
<comment type="similarity">
    <text evidence="1">Belongs to the zinc-containing alcohol dehydrogenase family. Quinone oxidoreductase subfamily.</text>
</comment>
<keyword evidence="7" id="KW-0443">Lipid metabolism</keyword>
<dbReference type="InterPro" id="IPR036291">
    <property type="entry name" value="NAD(P)-bd_dom_sf"/>
</dbReference>
<evidence type="ECO:0000256" key="7">
    <source>
        <dbReference type="ARBA" id="ARBA00023098"/>
    </source>
</evidence>
<accession>A0ABT6MIS4</accession>
<dbReference type="SMART" id="SM00829">
    <property type="entry name" value="PKS_ER"/>
    <property type="match status" value="1"/>
</dbReference>
<keyword evidence="5" id="KW-0809">Transit peptide</keyword>
<sequence length="325" mass="34183">MRAIQIEQFGDPAQVLRVVDIEEPPPPGPHEVLLSVEISPLNKHDLLVVTGMLARPPLPHIPGAEGVARVLAAGAEVDGLQVGDLVVLPLYSGAWRERLVVPADGLFALPAGGSIEQYSMLGSNPPTAGLMLSECTPLQPGDWVVQNAANSGVGRSLIALAKLRGLKTINLARDDATFAQLTAAGADVVHVDDPDAVGDVRAVIGDARVALAVEAVGGPGVARLLELLSDGGWLVSYSWARDEPMWVDTSTLVAKHLTVRGFFIGDFDYRDKVVPVIREAAPLVADGTLAVPVADVYPLAHIQDAVQHLLRGGKILLKIGAEVAN</sequence>
<dbReference type="InterPro" id="IPR013154">
    <property type="entry name" value="ADH-like_N"/>
</dbReference>
<dbReference type="SUPFAM" id="SSF51735">
    <property type="entry name" value="NAD(P)-binding Rossmann-fold domains"/>
    <property type="match status" value="1"/>
</dbReference>
<dbReference type="Proteomes" id="UP001160334">
    <property type="component" value="Unassembled WGS sequence"/>
</dbReference>
<evidence type="ECO:0000259" key="11">
    <source>
        <dbReference type="SMART" id="SM00829"/>
    </source>
</evidence>
<comment type="caution">
    <text evidence="12">The sequence shown here is derived from an EMBL/GenBank/DDBJ whole genome shotgun (WGS) entry which is preliminary data.</text>
</comment>
<dbReference type="RefSeq" id="WP_280763030.1">
    <property type="nucleotide sequence ID" value="NZ_JARXVC010000016.1"/>
</dbReference>
<evidence type="ECO:0000313" key="13">
    <source>
        <dbReference type="Proteomes" id="UP001160334"/>
    </source>
</evidence>
<dbReference type="Pfam" id="PF08240">
    <property type="entry name" value="ADH_N"/>
    <property type="match status" value="1"/>
</dbReference>
<dbReference type="InterPro" id="IPR020843">
    <property type="entry name" value="ER"/>
</dbReference>
<organism evidence="12 13">
    <name type="scientific">Prescottella agglutinans</name>
    <dbReference type="NCBI Taxonomy" id="1644129"/>
    <lineage>
        <taxon>Bacteria</taxon>
        <taxon>Bacillati</taxon>
        <taxon>Actinomycetota</taxon>
        <taxon>Actinomycetes</taxon>
        <taxon>Mycobacteriales</taxon>
        <taxon>Nocardiaceae</taxon>
        <taxon>Prescottella</taxon>
    </lineage>
</organism>
<evidence type="ECO:0000256" key="8">
    <source>
        <dbReference type="ARBA" id="ARBA00023160"/>
    </source>
</evidence>
<gene>
    <name evidence="12" type="ORF">M2280_005020</name>
</gene>
<keyword evidence="4" id="KW-0521">NADP</keyword>
<keyword evidence="6" id="KW-0560">Oxidoreductase</keyword>
<evidence type="ECO:0000313" key="12">
    <source>
        <dbReference type="EMBL" id="MDH6283769.1"/>
    </source>
</evidence>
<comment type="catalytic activity">
    <reaction evidence="10">
        <text>a 2,3-saturated acyl-[ACP] + NADP(+) = a (2E)-enoyl-[ACP] + NADPH + H(+)</text>
        <dbReference type="Rhea" id="RHEA:22564"/>
        <dbReference type="Rhea" id="RHEA-COMP:9925"/>
        <dbReference type="Rhea" id="RHEA-COMP:9926"/>
        <dbReference type="ChEBI" id="CHEBI:15378"/>
        <dbReference type="ChEBI" id="CHEBI:57783"/>
        <dbReference type="ChEBI" id="CHEBI:58349"/>
        <dbReference type="ChEBI" id="CHEBI:78784"/>
        <dbReference type="ChEBI" id="CHEBI:78785"/>
        <dbReference type="EC" id="1.3.1.104"/>
    </reaction>
</comment>
<proteinExistence type="inferred from homology"/>
<feature type="domain" description="Enoyl reductase (ER)" evidence="11">
    <location>
        <begin position="10"/>
        <end position="317"/>
    </location>
</feature>
<dbReference type="InterPro" id="IPR051034">
    <property type="entry name" value="Mito_Enoyl-ACP_Reductase"/>
</dbReference>
<dbReference type="Gene3D" id="3.90.180.10">
    <property type="entry name" value="Medium-chain alcohol dehydrogenases, catalytic domain"/>
    <property type="match status" value="1"/>
</dbReference>
<keyword evidence="3" id="KW-0276">Fatty acid metabolism</keyword>
<name>A0ABT6MIS4_9NOCA</name>
<dbReference type="PANTHER" id="PTHR43981">
    <property type="entry name" value="ENOYL-[ACYL-CARRIER-PROTEIN] REDUCTASE, MITOCHONDRIAL"/>
    <property type="match status" value="1"/>
</dbReference>
<keyword evidence="2" id="KW-0444">Lipid biosynthesis</keyword>
<evidence type="ECO:0000256" key="3">
    <source>
        <dbReference type="ARBA" id="ARBA00022832"/>
    </source>
</evidence>
<dbReference type="CDD" id="cd05282">
    <property type="entry name" value="ETR_like"/>
    <property type="match status" value="1"/>
</dbReference>
<protein>
    <recommendedName>
        <fullName evidence="9">enoyl-[acyl-carrier-protein] reductase</fullName>
        <ecNumber evidence="9">1.3.1.104</ecNumber>
    </recommendedName>
</protein>
<dbReference type="InterPro" id="IPR013149">
    <property type="entry name" value="ADH-like_C"/>
</dbReference>
<evidence type="ECO:0000256" key="4">
    <source>
        <dbReference type="ARBA" id="ARBA00022857"/>
    </source>
</evidence>
<dbReference type="EMBL" id="JARXVC010000016">
    <property type="protein sequence ID" value="MDH6283769.1"/>
    <property type="molecule type" value="Genomic_DNA"/>
</dbReference>
<evidence type="ECO:0000256" key="5">
    <source>
        <dbReference type="ARBA" id="ARBA00022946"/>
    </source>
</evidence>
<dbReference type="EC" id="1.3.1.104" evidence="9"/>
<evidence type="ECO:0000256" key="2">
    <source>
        <dbReference type="ARBA" id="ARBA00022516"/>
    </source>
</evidence>
<keyword evidence="8" id="KW-0275">Fatty acid biosynthesis</keyword>